<name>A0ABR8XJU8_9BACL</name>
<dbReference type="EMBL" id="JACSPW010000002">
    <property type="protein sequence ID" value="MBD8032199.1"/>
    <property type="molecule type" value="Genomic_DNA"/>
</dbReference>
<comment type="caution">
    <text evidence="1">The sequence shown here is derived from an EMBL/GenBank/DDBJ whole genome shotgun (WGS) entry which is preliminary data.</text>
</comment>
<reference evidence="1 2" key="1">
    <citation type="submission" date="2020-08" db="EMBL/GenBank/DDBJ databases">
        <title>A Genomic Blueprint of the Chicken Gut Microbiome.</title>
        <authorList>
            <person name="Gilroy R."/>
            <person name="Ravi A."/>
            <person name="Getino M."/>
            <person name="Pursley I."/>
            <person name="Horton D.L."/>
            <person name="Alikhan N.-F."/>
            <person name="Baker D."/>
            <person name="Gharbi K."/>
            <person name="Hall N."/>
            <person name="Watson M."/>
            <person name="Adriaenssens E.M."/>
            <person name="Foster-Nyarko E."/>
            <person name="Jarju S."/>
            <person name="Secka A."/>
            <person name="Antonio M."/>
            <person name="Oren A."/>
            <person name="Chaudhuri R."/>
            <person name="La Ragione R.M."/>
            <person name="Hildebrand F."/>
            <person name="Pallen M.J."/>
        </authorList>
    </citation>
    <scope>NUCLEOTIDE SEQUENCE [LARGE SCALE GENOMIC DNA]</scope>
    <source>
        <strain evidence="1 2">Sa1YVA6</strain>
    </source>
</reference>
<evidence type="ECO:0000313" key="2">
    <source>
        <dbReference type="Proteomes" id="UP000600565"/>
    </source>
</evidence>
<accession>A0ABR8XJU8</accession>
<dbReference type="RefSeq" id="WP_191702797.1">
    <property type="nucleotide sequence ID" value="NZ_JACSPW010000002.1"/>
</dbReference>
<evidence type="ECO:0000313" key="1">
    <source>
        <dbReference type="EMBL" id="MBD8032199.1"/>
    </source>
</evidence>
<gene>
    <name evidence="1" type="ORF">H9632_03900</name>
</gene>
<protein>
    <submittedName>
        <fullName evidence="1">Biotin carboxylase</fullName>
    </submittedName>
</protein>
<keyword evidence="2" id="KW-1185">Reference proteome</keyword>
<dbReference type="Proteomes" id="UP000600565">
    <property type="component" value="Unassembled WGS sequence"/>
</dbReference>
<sequence length="149" mass="17648">MDIRSLHFDHLITFQVRDKKENWLEGIKILEDFPLNHEVYQNGPIFFSYEEEKDNEGLFTYYLPINDAVEFEEGITDFEYIHQFSIKKALLMRQAQEEADFSTAIQKIKSYAATENISVENSFICVLLNVYGEYLIDLYVPLKEWSEVK</sequence>
<proteinExistence type="predicted"/>
<organism evidence="1 2">
    <name type="scientific">Solibacillus merdavium</name>
    <dbReference type="NCBI Taxonomy" id="2762218"/>
    <lineage>
        <taxon>Bacteria</taxon>
        <taxon>Bacillati</taxon>
        <taxon>Bacillota</taxon>
        <taxon>Bacilli</taxon>
        <taxon>Bacillales</taxon>
        <taxon>Caryophanaceae</taxon>
        <taxon>Solibacillus</taxon>
    </lineage>
</organism>